<dbReference type="SUPFAM" id="SSF53223">
    <property type="entry name" value="Aminoacid dehydrogenase-like, N-terminal domain"/>
    <property type="match status" value="1"/>
</dbReference>
<dbReference type="PANTHER" id="PTHR11606:SF13">
    <property type="entry name" value="GLUTAMATE DEHYDROGENASE 1, MITOCHONDRIAL"/>
    <property type="match status" value="1"/>
</dbReference>
<dbReference type="SUPFAM" id="SSF51735">
    <property type="entry name" value="NAD(P)-binding Rossmann-fold domains"/>
    <property type="match status" value="1"/>
</dbReference>
<protein>
    <recommendedName>
        <fullName evidence="4">Glutamate dehydrogenase</fullName>
    </recommendedName>
</protein>
<dbReference type="PANTHER" id="PTHR11606">
    <property type="entry name" value="GLUTAMATE DEHYDROGENASE"/>
    <property type="match status" value="1"/>
</dbReference>
<evidence type="ECO:0000256" key="6">
    <source>
        <dbReference type="PIRSR" id="PIRSR000185-2"/>
    </source>
</evidence>
<feature type="binding site" evidence="6">
    <location>
        <position position="220"/>
    </location>
    <ligand>
        <name>NAD(+)</name>
        <dbReference type="ChEBI" id="CHEBI:57540"/>
    </ligand>
</feature>
<dbReference type="Pfam" id="PF02812">
    <property type="entry name" value="ELFV_dehydrog_N"/>
    <property type="match status" value="1"/>
</dbReference>
<dbReference type="PRINTS" id="PR00082">
    <property type="entry name" value="GLFDHDRGNASE"/>
</dbReference>
<organism evidence="10">
    <name type="scientific">Methanofollis liminatans</name>
    <dbReference type="NCBI Taxonomy" id="2201"/>
    <lineage>
        <taxon>Archaea</taxon>
        <taxon>Methanobacteriati</taxon>
        <taxon>Methanobacteriota</taxon>
        <taxon>Stenosarchaea group</taxon>
        <taxon>Methanomicrobia</taxon>
        <taxon>Methanomicrobiales</taxon>
        <taxon>Methanomicrobiaceae</taxon>
        <taxon>Methanofollis</taxon>
    </lineage>
</organism>
<evidence type="ECO:0000256" key="7">
    <source>
        <dbReference type="PIRSR" id="PIRSR000185-3"/>
    </source>
</evidence>
<feature type="site" description="Important for catalysis" evidence="7">
    <location>
        <position position="145"/>
    </location>
</feature>
<dbReference type="InterPro" id="IPR033922">
    <property type="entry name" value="NAD_bind_Glu_DH"/>
</dbReference>
<dbReference type="SMART" id="SM00839">
    <property type="entry name" value="ELFV_dehydrog"/>
    <property type="match status" value="1"/>
</dbReference>
<dbReference type="Gene3D" id="3.40.50.10860">
    <property type="entry name" value="Leucine Dehydrogenase, chain A, domain 1"/>
    <property type="match status" value="1"/>
</dbReference>
<dbReference type="InterPro" id="IPR036291">
    <property type="entry name" value="NAD(P)-bd_dom_sf"/>
</dbReference>
<sequence>MTETDLFETIRAHVCQCAYDLDLAPDVEAILKMPMREYHFSIPVRMDDGRIRAFQAFRVQYNDARGPTKGGIRFHPAETIETIRGLAAIMTWKCALFGLPLGGAKGGVVCNPKEMSAGEVERLSRAYVQALYRHLGPERDIPAPDVYTTPEIMAWMMDEYSKIAGHTTFGAITGKPIAVGGSEGRLEATARGGWYVIAEAARDAGIDLKGATVAVQGFGNVGANAALLARTLAGARVVAVSDSRGGVLDRNGLDLPRLLAHKERTGSVVGFAGAETISNEALLELDVDILVPAALENAIDADNAGRVRAKVVAEFANGPVSNEADAILREKGVVLIPDLLCNGGGVVVSYFEMVQNLNMDHWDAAAVDARLQRMMTSTYRAVSETAGRRGFSLRQAAYTIAVRNVVEAMKARGWV</sequence>
<reference evidence="10" key="1">
    <citation type="journal article" date="2020" name="mSystems">
        <title>Genome- and Community-Level Interaction Insights into Carbon Utilization and Element Cycling Functions of Hydrothermarchaeota in Hydrothermal Sediment.</title>
        <authorList>
            <person name="Zhou Z."/>
            <person name="Liu Y."/>
            <person name="Xu W."/>
            <person name="Pan J."/>
            <person name="Luo Z.H."/>
            <person name="Li M."/>
        </authorList>
    </citation>
    <scope>NUCLEOTIDE SEQUENCE</scope>
    <source>
        <strain evidence="10">SpSt-1183</strain>
    </source>
</reference>
<dbReference type="PROSITE" id="PS00074">
    <property type="entry name" value="GLFV_DEHYDROGENASE"/>
    <property type="match status" value="1"/>
</dbReference>
<evidence type="ECO:0000256" key="4">
    <source>
        <dbReference type="PIRNR" id="PIRNR000185"/>
    </source>
</evidence>
<evidence type="ECO:0000256" key="3">
    <source>
        <dbReference type="ARBA" id="ARBA00023002"/>
    </source>
</evidence>
<dbReference type="InterPro" id="IPR014362">
    <property type="entry name" value="Glu_DH"/>
</dbReference>
<keyword evidence="6" id="KW-0547">Nucleotide-binding</keyword>
<dbReference type="InterPro" id="IPR033524">
    <property type="entry name" value="Glu/Leu/Phe/Val_DH_AS"/>
</dbReference>
<evidence type="ECO:0000256" key="1">
    <source>
        <dbReference type="ARBA" id="ARBA00006382"/>
    </source>
</evidence>
<evidence type="ECO:0000313" key="10">
    <source>
        <dbReference type="EMBL" id="HDS63218.1"/>
    </source>
</evidence>
<dbReference type="EMBL" id="DSBY01000151">
    <property type="protein sequence ID" value="HDS63218.1"/>
    <property type="molecule type" value="Genomic_DNA"/>
</dbReference>
<dbReference type="GO" id="GO:0000166">
    <property type="term" value="F:nucleotide binding"/>
    <property type="evidence" value="ECO:0007669"/>
    <property type="project" value="UniProtKB-KW"/>
</dbReference>
<evidence type="ECO:0000256" key="2">
    <source>
        <dbReference type="ARBA" id="ARBA00011643"/>
    </source>
</evidence>
<dbReference type="PIRSF" id="PIRSF000185">
    <property type="entry name" value="Glu_DH"/>
    <property type="match status" value="1"/>
</dbReference>
<comment type="subunit">
    <text evidence="2">Homohexamer.</text>
</comment>
<dbReference type="Pfam" id="PF00208">
    <property type="entry name" value="ELFV_dehydrog"/>
    <property type="match status" value="1"/>
</dbReference>
<comment type="similarity">
    <text evidence="1 4 8">Belongs to the Glu/Leu/Phe/Val dehydrogenases family.</text>
</comment>
<comment type="caution">
    <text evidence="10">The sequence shown here is derived from an EMBL/GenBank/DDBJ whole genome shotgun (WGS) entry which is preliminary data.</text>
</comment>
<feature type="binding site" evidence="6">
    <location>
        <position position="69"/>
    </location>
    <ligand>
        <name>substrate</name>
    </ligand>
</feature>
<feature type="domain" description="Glutamate/phenylalanine/leucine/valine/L-tryptophan dehydrogenase C-terminal" evidence="9">
    <location>
        <begin position="182"/>
        <end position="413"/>
    </location>
</feature>
<dbReference type="Proteomes" id="UP000885648">
    <property type="component" value="Unassembled WGS sequence"/>
</dbReference>
<evidence type="ECO:0000256" key="8">
    <source>
        <dbReference type="RuleBase" id="RU004417"/>
    </source>
</evidence>
<keyword evidence="3 4" id="KW-0560">Oxidoreductase</keyword>
<keyword evidence="6" id="KW-0520">NAD</keyword>
<accession>A0A831M1M5</accession>
<feature type="binding site" evidence="6">
    <location>
        <position position="349"/>
    </location>
    <ligand>
        <name>substrate</name>
    </ligand>
</feature>
<feature type="binding site" evidence="6">
    <location>
        <position position="93"/>
    </location>
    <ligand>
        <name>substrate</name>
    </ligand>
</feature>
<dbReference type="GO" id="GO:0004352">
    <property type="term" value="F:glutamate dehydrogenase (NAD+) activity"/>
    <property type="evidence" value="ECO:0007669"/>
    <property type="project" value="TreeGrafter"/>
</dbReference>
<dbReference type="InterPro" id="IPR006095">
    <property type="entry name" value="Glu/Leu/Phe/Val/Trp_DH"/>
</dbReference>
<feature type="active site" description="Proton donor" evidence="5">
    <location>
        <position position="105"/>
    </location>
</feature>
<evidence type="ECO:0000259" key="9">
    <source>
        <dbReference type="SMART" id="SM00839"/>
    </source>
</evidence>
<proteinExistence type="inferred from homology"/>
<dbReference type="CDD" id="cd01076">
    <property type="entry name" value="NAD_bind_1_Glu_DH"/>
    <property type="match status" value="1"/>
</dbReference>
<dbReference type="InterPro" id="IPR046346">
    <property type="entry name" value="Aminoacid_DH-like_N_sf"/>
</dbReference>
<name>A0A831M1M5_9EURY</name>
<dbReference type="InterPro" id="IPR006097">
    <property type="entry name" value="Glu/Leu/Phe/Val/Trp_DH_dimer"/>
</dbReference>
<dbReference type="AlphaFoldDB" id="A0A831M1M5"/>
<dbReference type="InterPro" id="IPR006096">
    <property type="entry name" value="Glu/Leu/Phe/Val/Trp_DH_C"/>
</dbReference>
<dbReference type="Gene3D" id="3.40.50.720">
    <property type="entry name" value="NAD(P)-binding Rossmann-like Domain"/>
    <property type="match status" value="1"/>
</dbReference>
<feature type="binding site" evidence="6">
    <location>
        <position position="189"/>
    </location>
    <ligand>
        <name>NAD(+)</name>
        <dbReference type="ChEBI" id="CHEBI:57540"/>
    </ligand>
</feature>
<dbReference type="GO" id="GO:0006538">
    <property type="term" value="P:L-glutamate catabolic process"/>
    <property type="evidence" value="ECO:0007669"/>
    <property type="project" value="TreeGrafter"/>
</dbReference>
<evidence type="ECO:0000256" key="5">
    <source>
        <dbReference type="PIRSR" id="PIRSR000185-1"/>
    </source>
</evidence>
<gene>
    <name evidence="10" type="ORF">ENN52_03635</name>
</gene>